<reference evidence="1 2" key="1">
    <citation type="submission" date="2018-03" db="EMBL/GenBank/DDBJ databases">
        <title>Genomic Encyclopedia of Archaeal and Bacterial Type Strains, Phase II (KMG-II): from individual species to whole genera.</title>
        <authorList>
            <person name="Goeker M."/>
        </authorList>
    </citation>
    <scope>NUCLEOTIDE SEQUENCE [LARGE SCALE GENOMIC DNA]</scope>
    <source>
        <strain evidence="1 2">DSM 28229</strain>
    </source>
</reference>
<evidence type="ECO:0000313" key="2">
    <source>
        <dbReference type="Proteomes" id="UP000245535"/>
    </source>
</evidence>
<dbReference type="Pfam" id="PF09411">
    <property type="entry name" value="PagL"/>
    <property type="match status" value="1"/>
</dbReference>
<dbReference type="OrthoDB" id="627554at2"/>
<dbReference type="RefSeq" id="WP_109616877.1">
    <property type="nucleotide sequence ID" value="NZ_QGDO01000002.1"/>
</dbReference>
<accession>A0A315ZB29</accession>
<comment type="caution">
    <text evidence="1">The sequence shown here is derived from an EMBL/GenBank/DDBJ whole genome shotgun (WGS) entry which is preliminary data.</text>
</comment>
<dbReference type="Gene3D" id="2.40.160.20">
    <property type="match status" value="1"/>
</dbReference>
<proteinExistence type="predicted"/>
<dbReference type="AlphaFoldDB" id="A0A315ZB29"/>
<keyword evidence="2" id="KW-1185">Reference proteome</keyword>
<dbReference type="InterPro" id="IPR018550">
    <property type="entry name" value="Lipid-A_deacylase-rel"/>
</dbReference>
<name>A0A315ZB29_SEDFL</name>
<gene>
    <name evidence="1" type="ORF">BC781_102296</name>
</gene>
<organism evidence="1 2">
    <name type="scientific">Sediminitomix flava</name>
    <dbReference type="NCBI Taxonomy" id="379075"/>
    <lineage>
        <taxon>Bacteria</taxon>
        <taxon>Pseudomonadati</taxon>
        <taxon>Bacteroidota</taxon>
        <taxon>Cytophagia</taxon>
        <taxon>Cytophagales</taxon>
        <taxon>Flammeovirgaceae</taxon>
        <taxon>Sediminitomix</taxon>
    </lineage>
</organism>
<dbReference type="Proteomes" id="UP000245535">
    <property type="component" value="Unassembled WGS sequence"/>
</dbReference>
<dbReference type="EMBL" id="QGDO01000002">
    <property type="protein sequence ID" value="PWJ42751.1"/>
    <property type="molecule type" value="Genomic_DNA"/>
</dbReference>
<evidence type="ECO:0000313" key="1">
    <source>
        <dbReference type="EMBL" id="PWJ42751.1"/>
    </source>
</evidence>
<sequence length="342" mass="39507">MRLGVNYNKSLFFVSDRNEHLSQSIPTSIELAFFSKFSGNKDWHHDYHLPEWGITTGYYDYYSEILGRMYSLSFTFNQTLINSKKGKLTLPIQFGGVYSPSHFDIDSNPLNNAIGNTFSFLLGLAISYQYQIHPNWSLTSSLKLQHFSNGALGVPNDGINLFSPTFGINYHFKDYKVPQKANIPSRNQQKRKIYFGILGGTGLKEIRPFWDKKYMFFNLTTYLEYQIGKLSSLQLGLDAFYNLGEKADIERLWTTRALEEDIPDFKQIALLIGHELAVGKVGLVTQIGYYLYKPFENDDKFYQRVGLKYYWTKKRKIFSSLILKTHGFGASDALEWGIGYRF</sequence>
<protein>
    <submittedName>
        <fullName evidence="1">Lipid A 3-O-deacylase PagL</fullName>
    </submittedName>
</protein>